<keyword evidence="1" id="KW-0812">Transmembrane</keyword>
<dbReference type="PANTHER" id="PTHR34262:SF1">
    <property type="entry name" value="TRANSMEMBRANE PROTEIN 220"/>
    <property type="match status" value="1"/>
</dbReference>
<sequence length="122" mass="13963">MNRSKKLINVGLFILFGIFAFVQLNDPDAWIWFAIYGFVAAICLYSSFKVIPKKVLIAVIIGLLAYSAFHFSLFVTYLQTDHKEEIFGKMVYEKPYLEGSREFLGLLIAALGVLYLLKQNKK</sequence>
<evidence type="ECO:0000313" key="3">
    <source>
        <dbReference type="Proteomes" id="UP001500954"/>
    </source>
</evidence>
<evidence type="ECO:0000313" key="2">
    <source>
        <dbReference type="EMBL" id="GAA3563244.1"/>
    </source>
</evidence>
<dbReference type="Pfam" id="PF15071">
    <property type="entry name" value="TMEM220"/>
    <property type="match status" value="1"/>
</dbReference>
<comment type="caution">
    <text evidence="2">The sequence shown here is derived from an EMBL/GenBank/DDBJ whole genome shotgun (WGS) entry which is preliminary data.</text>
</comment>
<dbReference type="RefSeq" id="WP_345005007.1">
    <property type="nucleotide sequence ID" value="NZ_BAABCY010000033.1"/>
</dbReference>
<gene>
    <name evidence="2" type="ORF">GCM10022395_12330</name>
</gene>
<dbReference type="Proteomes" id="UP001500954">
    <property type="component" value="Unassembled WGS sequence"/>
</dbReference>
<feature type="transmembrane region" description="Helical" evidence="1">
    <location>
        <begin position="30"/>
        <end position="48"/>
    </location>
</feature>
<proteinExistence type="predicted"/>
<evidence type="ECO:0008006" key="4">
    <source>
        <dbReference type="Google" id="ProtNLM"/>
    </source>
</evidence>
<organism evidence="2 3">
    <name type="scientific">Snuella lapsa</name>
    <dbReference type="NCBI Taxonomy" id="870481"/>
    <lineage>
        <taxon>Bacteria</taxon>
        <taxon>Pseudomonadati</taxon>
        <taxon>Bacteroidota</taxon>
        <taxon>Flavobacteriia</taxon>
        <taxon>Flavobacteriales</taxon>
        <taxon>Flavobacteriaceae</taxon>
        <taxon>Snuella</taxon>
    </lineage>
</organism>
<dbReference type="InterPro" id="IPR029377">
    <property type="entry name" value="TMEM220"/>
</dbReference>
<dbReference type="EMBL" id="BAABCY010000033">
    <property type="protein sequence ID" value="GAA3563244.1"/>
    <property type="molecule type" value="Genomic_DNA"/>
</dbReference>
<feature type="transmembrane region" description="Helical" evidence="1">
    <location>
        <begin position="7"/>
        <end position="24"/>
    </location>
</feature>
<feature type="transmembrane region" description="Helical" evidence="1">
    <location>
        <begin position="55"/>
        <end position="79"/>
    </location>
</feature>
<keyword evidence="3" id="KW-1185">Reference proteome</keyword>
<feature type="transmembrane region" description="Helical" evidence="1">
    <location>
        <begin position="99"/>
        <end position="117"/>
    </location>
</feature>
<keyword evidence="1" id="KW-0472">Membrane</keyword>
<keyword evidence="1" id="KW-1133">Transmembrane helix</keyword>
<protein>
    <recommendedName>
        <fullName evidence="4">Transmembrane family 220 protein</fullName>
    </recommendedName>
</protein>
<dbReference type="PANTHER" id="PTHR34262">
    <property type="entry name" value="TRANSMEMBRANE PROTEIN 220"/>
    <property type="match status" value="1"/>
</dbReference>
<reference evidence="3" key="1">
    <citation type="journal article" date="2019" name="Int. J. Syst. Evol. Microbiol.">
        <title>The Global Catalogue of Microorganisms (GCM) 10K type strain sequencing project: providing services to taxonomists for standard genome sequencing and annotation.</title>
        <authorList>
            <consortium name="The Broad Institute Genomics Platform"/>
            <consortium name="The Broad Institute Genome Sequencing Center for Infectious Disease"/>
            <person name="Wu L."/>
            <person name="Ma J."/>
        </authorList>
    </citation>
    <scope>NUCLEOTIDE SEQUENCE [LARGE SCALE GENOMIC DNA]</scope>
    <source>
        <strain evidence="3">JCM 17111</strain>
    </source>
</reference>
<accession>A0ABP6XAY0</accession>
<name>A0ABP6XAY0_9FLAO</name>
<evidence type="ECO:0000256" key="1">
    <source>
        <dbReference type="SAM" id="Phobius"/>
    </source>
</evidence>